<dbReference type="SUPFAM" id="SSF51182">
    <property type="entry name" value="RmlC-like cupins"/>
    <property type="match status" value="1"/>
</dbReference>
<keyword evidence="5" id="KW-1185">Reference proteome</keyword>
<feature type="region of interest" description="Disordered" evidence="2">
    <location>
        <begin position="1"/>
        <end position="27"/>
    </location>
</feature>
<dbReference type="InterPro" id="IPR001387">
    <property type="entry name" value="Cro/C1-type_HTH"/>
</dbReference>
<dbReference type="InterPro" id="IPR050807">
    <property type="entry name" value="TransReg_Diox_bact_type"/>
</dbReference>
<dbReference type="RefSeq" id="WP_345441318.1">
    <property type="nucleotide sequence ID" value="NZ_BAABHK010000021.1"/>
</dbReference>
<dbReference type="InterPro" id="IPR014710">
    <property type="entry name" value="RmlC-like_jellyroll"/>
</dbReference>
<dbReference type="EMBL" id="BAABHK010000021">
    <property type="protein sequence ID" value="GAA4638041.1"/>
    <property type="molecule type" value="Genomic_DNA"/>
</dbReference>
<dbReference type="InterPro" id="IPR010982">
    <property type="entry name" value="Lambda_DNA-bd_dom_sf"/>
</dbReference>
<dbReference type="Pfam" id="PF01381">
    <property type="entry name" value="HTH_3"/>
    <property type="match status" value="1"/>
</dbReference>
<feature type="compositionally biased region" description="Basic and acidic residues" evidence="2">
    <location>
        <begin position="1"/>
        <end position="14"/>
    </location>
</feature>
<feature type="domain" description="HTH cro/C1-type" evidence="3">
    <location>
        <begin position="28"/>
        <end position="82"/>
    </location>
</feature>
<reference evidence="5" key="1">
    <citation type="journal article" date="2019" name="Int. J. Syst. Evol. Microbiol.">
        <title>The Global Catalogue of Microorganisms (GCM) 10K type strain sequencing project: providing services to taxonomists for standard genome sequencing and annotation.</title>
        <authorList>
            <consortium name="The Broad Institute Genomics Platform"/>
            <consortium name="The Broad Institute Genome Sequencing Center for Infectious Disease"/>
            <person name="Wu L."/>
            <person name="Ma J."/>
        </authorList>
    </citation>
    <scope>NUCLEOTIDE SEQUENCE [LARGE SCALE GENOMIC DNA]</scope>
    <source>
        <strain evidence="5">JCM 17939</strain>
    </source>
</reference>
<dbReference type="Pfam" id="PF07883">
    <property type="entry name" value="Cupin_2"/>
    <property type="match status" value="1"/>
</dbReference>
<dbReference type="PANTHER" id="PTHR46797">
    <property type="entry name" value="HTH-TYPE TRANSCRIPTIONAL REGULATOR"/>
    <property type="match status" value="1"/>
</dbReference>
<dbReference type="CDD" id="cd02209">
    <property type="entry name" value="cupin_XRE_C"/>
    <property type="match status" value="1"/>
</dbReference>
<dbReference type="SMART" id="SM00530">
    <property type="entry name" value="HTH_XRE"/>
    <property type="match status" value="1"/>
</dbReference>
<organism evidence="4 5">
    <name type="scientific">Actinoallomurus vinaceus</name>
    <dbReference type="NCBI Taxonomy" id="1080074"/>
    <lineage>
        <taxon>Bacteria</taxon>
        <taxon>Bacillati</taxon>
        <taxon>Actinomycetota</taxon>
        <taxon>Actinomycetes</taxon>
        <taxon>Streptosporangiales</taxon>
        <taxon>Thermomonosporaceae</taxon>
        <taxon>Actinoallomurus</taxon>
    </lineage>
</organism>
<dbReference type="InterPro" id="IPR011051">
    <property type="entry name" value="RmlC_Cupin_sf"/>
</dbReference>
<dbReference type="Gene3D" id="1.10.260.40">
    <property type="entry name" value="lambda repressor-like DNA-binding domains"/>
    <property type="match status" value="1"/>
</dbReference>
<sequence>MMTDGADARDDRESGPGSGLRPRIGDRLRRARRQRELTIEQLAQATGLTKGFLSQVERDRANVSVASLLRICEVLGVRVGELFDDGESGLVPADRRPALHFGGTEVQDYLLTPRTNRHIQVIHSTVAPGGNSEDDGDPPYRTRSDAQFIHVTKGEFEITLDGEVFLLRAGDSLTFTGRENLRSWRNPSADEDVELLWMLTPSLF</sequence>
<evidence type="ECO:0000256" key="1">
    <source>
        <dbReference type="ARBA" id="ARBA00023125"/>
    </source>
</evidence>
<name>A0ABP8UTX3_9ACTN</name>
<evidence type="ECO:0000259" key="3">
    <source>
        <dbReference type="PROSITE" id="PS50943"/>
    </source>
</evidence>
<dbReference type="PANTHER" id="PTHR46797:SF1">
    <property type="entry name" value="METHYLPHOSPHONATE SYNTHASE"/>
    <property type="match status" value="1"/>
</dbReference>
<evidence type="ECO:0000313" key="5">
    <source>
        <dbReference type="Proteomes" id="UP001501442"/>
    </source>
</evidence>
<gene>
    <name evidence="4" type="ORF">GCM10023196_094240</name>
</gene>
<protein>
    <submittedName>
        <fullName evidence="4">Helix-turn-helix domain-containing protein</fullName>
    </submittedName>
</protein>
<evidence type="ECO:0000313" key="4">
    <source>
        <dbReference type="EMBL" id="GAA4638041.1"/>
    </source>
</evidence>
<dbReference type="Gene3D" id="2.60.120.10">
    <property type="entry name" value="Jelly Rolls"/>
    <property type="match status" value="1"/>
</dbReference>
<evidence type="ECO:0000256" key="2">
    <source>
        <dbReference type="SAM" id="MobiDB-lite"/>
    </source>
</evidence>
<keyword evidence="1" id="KW-0238">DNA-binding</keyword>
<dbReference type="CDD" id="cd00093">
    <property type="entry name" value="HTH_XRE"/>
    <property type="match status" value="1"/>
</dbReference>
<accession>A0ABP8UTX3</accession>
<comment type="caution">
    <text evidence="4">The sequence shown here is derived from an EMBL/GenBank/DDBJ whole genome shotgun (WGS) entry which is preliminary data.</text>
</comment>
<dbReference type="PROSITE" id="PS50943">
    <property type="entry name" value="HTH_CROC1"/>
    <property type="match status" value="1"/>
</dbReference>
<proteinExistence type="predicted"/>
<dbReference type="InterPro" id="IPR013096">
    <property type="entry name" value="Cupin_2"/>
</dbReference>
<dbReference type="Proteomes" id="UP001501442">
    <property type="component" value="Unassembled WGS sequence"/>
</dbReference>
<dbReference type="SUPFAM" id="SSF47413">
    <property type="entry name" value="lambda repressor-like DNA-binding domains"/>
    <property type="match status" value="1"/>
</dbReference>